<comment type="catalytic activity">
    <reaction evidence="5">
        <text>phosphoenolpyruvate + GTP + H(+) = enolpyruvoyl-2-diphospho-5'-guanosine + diphosphate</text>
        <dbReference type="Rhea" id="RHEA:30519"/>
        <dbReference type="ChEBI" id="CHEBI:15378"/>
        <dbReference type="ChEBI" id="CHEBI:33019"/>
        <dbReference type="ChEBI" id="CHEBI:37565"/>
        <dbReference type="ChEBI" id="CHEBI:58702"/>
        <dbReference type="ChEBI" id="CHEBI:143701"/>
        <dbReference type="EC" id="2.7.7.105"/>
    </reaction>
</comment>
<dbReference type="InterPro" id="IPR029044">
    <property type="entry name" value="Nucleotide-diphossugar_trans"/>
</dbReference>
<gene>
    <name evidence="6" type="primary">cofC</name>
    <name evidence="5" type="synonym">fbiD</name>
    <name evidence="6" type="ORF">EFL26_06365</name>
</gene>
<comment type="pathway">
    <text evidence="5">Cofactor biosynthesis; coenzyme F420 biosynthesis.</text>
</comment>
<feature type="binding site" evidence="5">
    <location>
        <position position="138"/>
    </location>
    <ligand>
        <name>phosphoenolpyruvate</name>
        <dbReference type="ChEBI" id="CHEBI:58702"/>
    </ligand>
</feature>
<comment type="similarity">
    <text evidence="5">Belongs to the CofC family.</text>
</comment>
<evidence type="ECO:0000256" key="5">
    <source>
        <dbReference type="HAMAP-Rule" id="MF_02114"/>
    </source>
</evidence>
<evidence type="ECO:0000313" key="7">
    <source>
        <dbReference type="Proteomes" id="UP000279994"/>
    </source>
</evidence>
<dbReference type="Proteomes" id="UP000279994">
    <property type="component" value="Unassembled WGS sequence"/>
</dbReference>
<comment type="function">
    <text evidence="5">Guanylyltransferase that catalyzes the activation of phosphoenolpyruvate (PEP) as enolpyruvoyl-2-diphospho-5'-guanosine, via the condensation of PEP with GTP. It is involved in the biosynthesis of coenzyme F420, a hydride carrier cofactor.</text>
</comment>
<proteinExistence type="inferred from homology"/>
<dbReference type="RefSeq" id="WP_123222419.1">
    <property type="nucleotide sequence ID" value="NZ_RJSF01000019.1"/>
</dbReference>
<organism evidence="6 7">
    <name type="scientific">Nocardioides pocheonensis</name>
    <dbReference type="NCBI Taxonomy" id="661485"/>
    <lineage>
        <taxon>Bacteria</taxon>
        <taxon>Bacillati</taxon>
        <taxon>Actinomycetota</taxon>
        <taxon>Actinomycetes</taxon>
        <taxon>Propionibacteriales</taxon>
        <taxon>Nocardioidaceae</taxon>
        <taxon>Nocardioides</taxon>
    </lineage>
</organism>
<comment type="caution">
    <text evidence="6">The sequence shown here is derived from an EMBL/GenBank/DDBJ whole genome shotgun (WGS) entry which is preliminary data.</text>
</comment>
<sequence length="211" mass="21436">MTTPRFTLLIPIKDGREAKTRLDAVGAVGRAELMAAFARDAVTAALRTPLVRVHVVGDRTALEPVLAGLDVTVVPDEGAGDLNRALTHAARAVAEPARGTAVMLADLPCLRSEDLEAALTAAPFDRRSFVADAAGTGTTLLVAPPGTALDPRFGPDSARAHADGGAAAITADLASLRLDVDTTADLQRALQFGVGPHTAAAAAGLGHLAGS</sequence>
<dbReference type="HAMAP" id="MF_02114">
    <property type="entry name" value="CofC"/>
    <property type="match status" value="1"/>
</dbReference>
<dbReference type="OrthoDB" id="9151145at2"/>
<keyword evidence="7" id="KW-1185">Reference proteome</keyword>
<accession>A0A3N0GUN1</accession>
<protein>
    <recommendedName>
        <fullName evidence="5">Phosphoenolpyruvate guanylyltransferase</fullName>
        <shortName evidence="5">PEP guanylyltransferase</shortName>
        <ecNumber evidence="5">2.7.7.105</ecNumber>
    </recommendedName>
</protein>
<keyword evidence="3 5" id="KW-0547">Nucleotide-binding</keyword>
<dbReference type="GO" id="GO:0043814">
    <property type="term" value="F:phospholactate guanylyltransferase activity"/>
    <property type="evidence" value="ECO:0007669"/>
    <property type="project" value="InterPro"/>
</dbReference>
<dbReference type="GO" id="GO:0005525">
    <property type="term" value="F:GTP binding"/>
    <property type="evidence" value="ECO:0007669"/>
    <property type="project" value="UniProtKB-KW"/>
</dbReference>
<dbReference type="PANTHER" id="PTHR40392">
    <property type="entry name" value="2-PHOSPHO-L-LACTATE GUANYLYLTRANSFERASE"/>
    <property type="match status" value="1"/>
</dbReference>
<keyword evidence="1 5" id="KW-0808">Transferase</keyword>
<dbReference type="Gene3D" id="3.90.550.10">
    <property type="entry name" value="Spore Coat Polysaccharide Biosynthesis Protein SpsA, Chain A"/>
    <property type="match status" value="1"/>
</dbReference>
<evidence type="ECO:0000256" key="2">
    <source>
        <dbReference type="ARBA" id="ARBA00022695"/>
    </source>
</evidence>
<dbReference type="AlphaFoldDB" id="A0A3N0GUN1"/>
<feature type="binding site" evidence="5">
    <location>
        <position position="157"/>
    </location>
    <ligand>
        <name>phosphoenolpyruvate</name>
        <dbReference type="ChEBI" id="CHEBI:58702"/>
    </ligand>
</feature>
<dbReference type="UniPathway" id="UPA00071"/>
<dbReference type="InterPro" id="IPR002835">
    <property type="entry name" value="CofC"/>
</dbReference>
<evidence type="ECO:0000313" key="6">
    <source>
        <dbReference type="EMBL" id="RNM16167.1"/>
    </source>
</evidence>
<keyword evidence="4 5" id="KW-0342">GTP-binding</keyword>
<evidence type="ECO:0000256" key="1">
    <source>
        <dbReference type="ARBA" id="ARBA00022679"/>
    </source>
</evidence>
<evidence type="ECO:0000256" key="3">
    <source>
        <dbReference type="ARBA" id="ARBA00022741"/>
    </source>
</evidence>
<dbReference type="Pfam" id="PF01983">
    <property type="entry name" value="CofC"/>
    <property type="match status" value="1"/>
</dbReference>
<dbReference type="GO" id="GO:0052645">
    <property type="term" value="P:F420-0 metabolic process"/>
    <property type="evidence" value="ECO:0007669"/>
    <property type="project" value="UniProtKB-UniRule"/>
</dbReference>
<dbReference type="SUPFAM" id="SSF53448">
    <property type="entry name" value="Nucleotide-diphospho-sugar transferases"/>
    <property type="match status" value="1"/>
</dbReference>
<dbReference type="NCBIfam" id="TIGR03552">
    <property type="entry name" value="F420_cofC"/>
    <property type="match status" value="1"/>
</dbReference>
<keyword evidence="2 5" id="KW-0548">Nucleotidyltransferase</keyword>
<name>A0A3N0GUN1_9ACTN</name>
<reference evidence="6 7" key="1">
    <citation type="submission" date="2018-11" db="EMBL/GenBank/DDBJ databases">
        <authorList>
            <person name="Li F."/>
        </authorList>
    </citation>
    <scope>NUCLEOTIDE SEQUENCE [LARGE SCALE GENOMIC DNA]</scope>
    <source>
        <strain evidence="6 7">Gsoil 818</strain>
    </source>
</reference>
<evidence type="ECO:0000256" key="4">
    <source>
        <dbReference type="ARBA" id="ARBA00023134"/>
    </source>
</evidence>
<dbReference type="EMBL" id="RJSF01000019">
    <property type="protein sequence ID" value="RNM16167.1"/>
    <property type="molecule type" value="Genomic_DNA"/>
</dbReference>
<dbReference type="EC" id="2.7.7.105" evidence="5"/>
<feature type="binding site" evidence="5">
    <location>
        <position position="154"/>
    </location>
    <ligand>
        <name>phosphoenolpyruvate</name>
        <dbReference type="ChEBI" id="CHEBI:58702"/>
    </ligand>
</feature>
<dbReference type="PANTHER" id="PTHR40392:SF1">
    <property type="entry name" value="2-PHOSPHO-L-LACTATE GUANYLYLTRANSFERASE"/>
    <property type="match status" value="1"/>
</dbReference>